<keyword evidence="1" id="KW-0812">Transmembrane</keyword>
<comment type="caution">
    <text evidence="2">The sequence shown here is derived from an EMBL/GenBank/DDBJ whole genome shotgun (WGS) entry which is preliminary data.</text>
</comment>
<evidence type="ECO:0000313" key="3">
    <source>
        <dbReference type="Proteomes" id="UP001054252"/>
    </source>
</evidence>
<accession>A0AAV5J9S2</accession>
<evidence type="ECO:0000256" key="1">
    <source>
        <dbReference type="SAM" id="Phobius"/>
    </source>
</evidence>
<evidence type="ECO:0000313" key="2">
    <source>
        <dbReference type="EMBL" id="GKV08690.1"/>
    </source>
</evidence>
<reference evidence="2 3" key="1">
    <citation type="journal article" date="2021" name="Commun. Biol.">
        <title>The genome of Shorea leprosula (Dipterocarpaceae) highlights the ecological relevance of drought in aseasonal tropical rainforests.</title>
        <authorList>
            <person name="Ng K.K.S."/>
            <person name="Kobayashi M.J."/>
            <person name="Fawcett J.A."/>
            <person name="Hatakeyama M."/>
            <person name="Paape T."/>
            <person name="Ng C.H."/>
            <person name="Ang C.C."/>
            <person name="Tnah L.H."/>
            <person name="Lee C.T."/>
            <person name="Nishiyama T."/>
            <person name="Sese J."/>
            <person name="O'Brien M.J."/>
            <person name="Copetti D."/>
            <person name="Mohd Noor M.I."/>
            <person name="Ong R.C."/>
            <person name="Putra M."/>
            <person name="Sireger I.Z."/>
            <person name="Indrioko S."/>
            <person name="Kosugi Y."/>
            <person name="Izuno A."/>
            <person name="Isagi Y."/>
            <person name="Lee S.L."/>
            <person name="Shimizu K.K."/>
        </authorList>
    </citation>
    <scope>NUCLEOTIDE SEQUENCE [LARGE SCALE GENOMIC DNA]</scope>
    <source>
        <strain evidence="2">214</strain>
    </source>
</reference>
<organism evidence="2 3">
    <name type="scientific">Rubroshorea leprosula</name>
    <dbReference type="NCBI Taxonomy" id="152421"/>
    <lineage>
        <taxon>Eukaryota</taxon>
        <taxon>Viridiplantae</taxon>
        <taxon>Streptophyta</taxon>
        <taxon>Embryophyta</taxon>
        <taxon>Tracheophyta</taxon>
        <taxon>Spermatophyta</taxon>
        <taxon>Magnoliopsida</taxon>
        <taxon>eudicotyledons</taxon>
        <taxon>Gunneridae</taxon>
        <taxon>Pentapetalae</taxon>
        <taxon>rosids</taxon>
        <taxon>malvids</taxon>
        <taxon>Malvales</taxon>
        <taxon>Dipterocarpaceae</taxon>
        <taxon>Rubroshorea</taxon>
    </lineage>
</organism>
<feature type="transmembrane region" description="Helical" evidence="1">
    <location>
        <begin position="20"/>
        <end position="40"/>
    </location>
</feature>
<keyword evidence="1" id="KW-1133">Transmembrane helix</keyword>
<dbReference type="EMBL" id="BPVZ01000029">
    <property type="protein sequence ID" value="GKV08690.1"/>
    <property type="molecule type" value="Genomic_DNA"/>
</dbReference>
<keyword evidence="1" id="KW-0472">Membrane</keyword>
<gene>
    <name evidence="2" type="ORF">SLEP1_g20288</name>
</gene>
<dbReference type="Proteomes" id="UP001054252">
    <property type="component" value="Unassembled WGS sequence"/>
</dbReference>
<sequence>MGRVKLEKIERRLHEKLNRWFFWFHRFYRFLPVLSVLIGFY</sequence>
<proteinExistence type="predicted"/>
<protein>
    <submittedName>
        <fullName evidence="2">Uncharacterized protein</fullName>
    </submittedName>
</protein>
<name>A0AAV5J9S2_9ROSI</name>
<dbReference type="AlphaFoldDB" id="A0AAV5J9S2"/>
<keyword evidence="3" id="KW-1185">Reference proteome</keyword>